<dbReference type="InterPro" id="IPR029063">
    <property type="entry name" value="SAM-dependent_MTases_sf"/>
</dbReference>
<evidence type="ECO:0000256" key="4">
    <source>
        <dbReference type="ARBA" id="ARBA00022679"/>
    </source>
</evidence>
<proteinExistence type="inferred from homology"/>
<dbReference type="Pfam" id="PF04072">
    <property type="entry name" value="LCM"/>
    <property type="match status" value="1"/>
</dbReference>
<organism evidence="7 8">
    <name type="scientific">Actinomadura geliboluensis</name>
    <dbReference type="NCBI Taxonomy" id="882440"/>
    <lineage>
        <taxon>Bacteria</taxon>
        <taxon>Bacillati</taxon>
        <taxon>Actinomycetota</taxon>
        <taxon>Actinomycetes</taxon>
        <taxon>Streptosporangiales</taxon>
        <taxon>Thermomonosporaceae</taxon>
        <taxon>Actinomadura</taxon>
    </lineage>
</organism>
<sequence>MKSGGASRTAVFVCQGRAVADGRLAAGRFSDPVARRLLRPDELEPVEAARDEAAAEQARGRERWAVESVRACAEVVVPRTVMIDDVVTRAVTDRDGMQVVLLGAGLDGRPWRLRALEAATVFCVDHPATQAEARERAAGLTPVAGRLVFAPVDLTTEPLDAALEAAGHDRAAPTVWVWEGVVPYLREPEVAATATALAGRSAPGSVLLVHYQAPSLTAALARGVLGLVARAGRVESATADEPWRSAWRPAEMAGLLAARGFAVERDADLLRLAREIGSPAAHGRSLRNGRVAVSRMRG</sequence>
<evidence type="ECO:0000313" key="8">
    <source>
        <dbReference type="Proteomes" id="UP000305238"/>
    </source>
</evidence>
<keyword evidence="8" id="KW-1185">Reference proteome</keyword>
<dbReference type="AlphaFoldDB" id="A0A5S4HK33"/>
<dbReference type="RefSeq" id="WP_138635623.1">
    <property type="nucleotide sequence ID" value="NZ_VCKZ01000035.1"/>
</dbReference>
<dbReference type="OrthoDB" id="9806164at2"/>
<comment type="similarity">
    <text evidence="2 6">Belongs to the UPF0677 family.</text>
</comment>
<dbReference type="EMBL" id="VCKZ01000035">
    <property type="protein sequence ID" value="TMR40990.1"/>
    <property type="molecule type" value="Genomic_DNA"/>
</dbReference>
<name>A0A5S4HK33_9ACTN</name>
<protein>
    <recommendedName>
        <fullName evidence="6">S-adenosyl-L-methionine-dependent methyltransferase</fullName>
        <ecNumber evidence="6">2.1.1.-</ecNumber>
    </recommendedName>
</protein>
<keyword evidence="5 6" id="KW-0949">S-adenosyl-L-methionine</keyword>
<evidence type="ECO:0000256" key="2">
    <source>
        <dbReference type="ARBA" id="ARBA00008138"/>
    </source>
</evidence>
<dbReference type="SUPFAM" id="SSF53335">
    <property type="entry name" value="S-adenosyl-L-methionine-dependent methyltransferases"/>
    <property type="match status" value="1"/>
</dbReference>
<dbReference type="InterPro" id="IPR011610">
    <property type="entry name" value="SAM_mthyl_Trfase_ML2640-like"/>
</dbReference>
<evidence type="ECO:0000256" key="3">
    <source>
        <dbReference type="ARBA" id="ARBA00022603"/>
    </source>
</evidence>
<gene>
    <name evidence="7" type="ORF">ETD96_07845</name>
</gene>
<evidence type="ECO:0000256" key="5">
    <source>
        <dbReference type="ARBA" id="ARBA00022691"/>
    </source>
</evidence>
<reference evidence="7 8" key="1">
    <citation type="submission" date="2019-05" db="EMBL/GenBank/DDBJ databases">
        <title>Draft genome sequence of Actinomadura geliboluensis A8036.</title>
        <authorList>
            <person name="Saricaoglu S."/>
            <person name="Isik K."/>
        </authorList>
    </citation>
    <scope>NUCLEOTIDE SEQUENCE [LARGE SCALE GENOMIC DNA]</scope>
    <source>
        <strain evidence="7 8">A8036</strain>
    </source>
</reference>
<dbReference type="InterPro" id="IPR007213">
    <property type="entry name" value="Ppm1/Ppm2/Tcmp"/>
</dbReference>
<comment type="function">
    <text evidence="1 6">Exhibits S-adenosyl-L-methionine-dependent methyltransferase activity.</text>
</comment>
<dbReference type="NCBIfam" id="TIGR00027">
    <property type="entry name" value="mthyl_TIGR00027"/>
    <property type="match status" value="1"/>
</dbReference>
<keyword evidence="3 6" id="KW-0489">Methyltransferase</keyword>
<dbReference type="Gene3D" id="3.40.50.150">
    <property type="entry name" value="Vaccinia Virus protein VP39"/>
    <property type="match status" value="1"/>
</dbReference>
<evidence type="ECO:0000256" key="6">
    <source>
        <dbReference type="RuleBase" id="RU362030"/>
    </source>
</evidence>
<dbReference type="Proteomes" id="UP000305238">
    <property type="component" value="Unassembled WGS sequence"/>
</dbReference>
<dbReference type="EC" id="2.1.1.-" evidence="6"/>
<dbReference type="PANTHER" id="PTHR43619:SF2">
    <property type="entry name" value="S-ADENOSYL-L-METHIONINE-DEPENDENT METHYLTRANSFERASES SUPERFAMILY PROTEIN"/>
    <property type="match status" value="1"/>
</dbReference>
<comment type="caution">
    <text evidence="7">The sequence shown here is derived from an EMBL/GenBank/DDBJ whole genome shotgun (WGS) entry which is preliminary data.</text>
</comment>
<evidence type="ECO:0000256" key="1">
    <source>
        <dbReference type="ARBA" id="ARBA00003907"/>
    </source>
</evidence>
<dbReference type="GO" id="GO:0032259">
    <property type="term" value="P:methylation"/>
    <property type="evidence" value="ECO:0007669"/>
    <property type="project" value="UniProtKB-KW"/>
</dbReference>
<accession>A0A5S4HK33</accession>
<dbReference type="GO" id="GO:0008168">
    <property type="term" value="F:methyltransferase activity"/>
    <property type="evidence" value="ECO:0007669"/>
    <property type="project" value="UniProtKB-UniRule"/>
</dbReference>
<dbReference type="PANTHER" id="PTHR43619">
    <property type="entry name" value="S-ADENOSYL-L-METHIONINE-DEPENDENT METHYLTRANSFERASE YKTD-RELATED"/>
    <property type="match status" value="1"/>
</dbReference>
<evidence type="ECO:0000313" key="7">
    <source>
        <dbReference type="EMBL" id="TMR40990.1"/>
    </source>
</evidence>
<keyword evidence="4 7" id="KW-0808">Transferase</keyword>